<feature type="transmembrane region" description="Helical" evidence="1">
    <location>
        <begin position="196"/>
        <end position="214"/>
    </location>
</feature>
<evidence type="ECO:0000313" key="3">
    <source>
        <dbReference type="EMBL" id="ADZ84599.1"/>
    </source>
</evidence>
<accession>F2JLS3</accession>
<reference evidence="3 4" key="1">
    <citation type="journal article" date="2011" name="J. Bacteriol.">
        <title>Complete genome sequence of the cellulose-degrading bacterium Cellulosilyticum lentocellum.</title>
        <authorList>
            <consortium name="US DOE Joint Genome Institute"/>
            <person name="Miller D.A."/>
            <person name="Suen G."/>
            <person name="Bruce D."/>
            <person name="Copeland A."/>
            <person name="Cheng J.F."/>
            <person name="Detter C."/>
            <person name="Goodwin L.A."/>
            <person name="Han C.S."/>
            <person name="Hauser L.J."/>
            <person name="Land M.L."/>
            <person name="Lapidus A."/>
            <person name="Lucas S."/>
            <person name="Meincke L."/>
            <person name="Pitluck S."/>
            <person name="Tapia R."/>
            <person name="Teshima H."/>
            <person name="Woyke T."/>
            <person name="Fox B.G."/>
            <person name="Angert E.R."/>
            <person name="Currie C.R."/>
        </authorList>
    </citation>
    <scope>NUCLEOTIDE SEQUENCE [LARGE SCALE GENOMIC DNA]</scope>
    <source>
        <strain evidence="4">ATCC 49066 / DSM 5427 / NCIMB 11756 / RHM5</strain>
    </source>
</reference>
<feature type="transmembrane region" description="Helical" evidence="1">
    <location>
        <begin position="138"/>
        <end position="159"/>
    </location>
</feature>
<keyword evidence="1" id="KW-1133">Transmembrane helix</keyword>
<keyword evidence="4" id="KW-1185">Reference proteome</keyword>
<organism evidence="3 4">
    <name type="scientific">Cellulosilyticum lentocellum (strain ATCC 49066 / DSM 5427 / NCIMB 11756 / RHM5)</name>
    <name type="common">Clostridium lentocellum</name>
    <dbReference type="NCBI Taxonomy" id="642492"/>
    <lineage>
        <taxon>Bacteria</taxon>
        <taxon>Bacillati</taxon>
        <taxon>Bacillota</taxon>
        <taxon>Clostridia</taxon>
        <taxon>Lachnospirales</taxon>
        <taxon>Cellulosilyticaceae</taxon>
        <taxon>Cellulosilyticum</taxon>
    </lineage>
</organism>
<dbReference type="PANTHER" id="PTHR39430">
    <property type="entry name" value="MEMBRANE-ASSOCIATED PROTEASE-RELATED"/>
    <property type="match status" value="1"/>
</dbReference>
<dbReference type="GO" id="GO:0004175">
    <property type="term" value="F:endopeptidase activity"/>
    <property type="evidence" value="ECO:0007669"/>
    <property type="project" value="UniProtKB-ARBA"/>
</dbReference>
<dbReference type="RefSeq" id="WP_013657879.1">
    <property type="nucleotide sequence ID" value="NC_015275.1"/>
</dbReference>
<dbReference type="GO" id="GO:0080120">
    <property type="term" value="P:CAAX-box protein maturation"/>
    <property type="evidence" value="ECO:0007669"/>
    <property type="project" value="UniProtKB-ARBA"/>
</dbReference>
<dbReference type="STRING" id="642492.Clole_2902"/>
<dbReference type="KEGG" id="cle:Clole_2902"/>
<name>F2JLS3_CELLD</name>
<dbReference type="Pfam" id="PF02517">
    <property type="entry name" value="Rce1-like"/>
    <property type="match status" value="1"/>
</dbReference>
<keyword evidence="1" id="KW-0812">Transmembrane</keyword>
<feature type="transmembrane region" description="Helical" evidence="1">
    <location>
        <begin position="269"/>
        <end position="292"/>
    </location>
</feature>
<protein>
    <submittedName>
        <fullName evidence="3">Abortive infection protein</fullName>
    </submittedName>
</protein>
<dbReference type="eggNOG" id="COG1266">
    <property type="taxonomic scope" value="Bacteria"/>
</dbReference>
<dbReference type="AlphaFoldDB" id="F2JLS3"/>
<sequence>MEDKWLEQLKEEKNKAIRWDILNMILAIGVLLIAQLIGNSIIKFGLQLMPGLYSYLPLLLGINLIINASLMIFLIYLSVKCIEGKGLTSLGLIFSHKTIQSYGKGILTGTMMLLVVVAIVALGGGISFEIRGIDPSQILSFGVVILAWMIQGASEEILIRGYLLPRIGTRRGFATGIVVSSVCFGMLHLFNSGSSVIAILNISLTGIFLALYTLRTGNLWIACGWHTAWNFVQGNILGLNVSGNPIGVTGELIRGTMESRNTLLTGGEFGIEASLATTLVMLAAIIINLFWYTEERVEETSR</sequence>
<feature type="transmembrane region" description="Helical" evidence="1">
    <location>
        <begin position="21"/>
        <end position="42"/>
    </location>
</feature>
<evidence type="ECO:0000256" key="1">
    <source>
        <dbReference type="SAM" id="Phobius"/>
    </source>
</evidence>
<gene>
    <name evidence="3" type="ordered locus">Clole_2902</name>
</gene>
<dbReference type="EMBL" id="CP002582">
    <property type="protein sequence ID" value="ADZ84599.1"/>
    <property type="molecule type" value="Genomic_DNA"/>
</dbReference>
<evidence type="ECO:0000259" key="2">
    <source>
        <dbReference type="Pfam" id="PF02517"/>
    </source>
</evidence>
<proteinExistence type="predicted"/>
<dbReference type="HOGENOM" id="CLU_051806_1_1_9"/>
<feature type="transmembrane region" description="Helical" evidence="1">
    <location>
        <begin position="54"/>
        <end position="77"/>
    </location>
</feature>
<feature type="transmembrane region" description="Helical" evidence="1">
    <location>
        <begin position="106"/>
        <end position="126"/>
    </location>
</feature>
<evidence type="ECO:0000313" key="4">
    <source>
        <dbReference type="Proteomes" id="UP000008467"/>
    </source>
</evidence>
<dbReference type="PANTHER" id="PTHR39430:SF1">
    <property type="entry name" value="PROTEASE"/>
    <property type="match status" value="1"/>
</dbReference>
<feature type="domain" description="CAAX prenyl protease 2/Lysostaphin resistance protein A-like" evidence="2">
    <location>
        <begin position="141"/>
        <end position="232"/>
    </location>
</feature>
<keyword evidence="1" id="KW-0472">Membrane</keyword>
<feature type="transmembrane region" description="Helical" evidence="1">
    <location>
        <begin position="171"/>
        <end position="190"/>
    </location>
</feature>
<dbReference type="Proteomes" id="UP000008467">
    <property type="component" value="Chromosome"/>
</dbReference>
<dbReference type="InterPro" id="IPR003675">
    <property type="entry name" value="Rce1/LyrA-like_dom"/>
</dbReference>